<dbReference type="InterPro" id="IPR011990">
    <property type="entry name" value="TPR-like_helical_dom_sf"/>
</dbReference>
<dbReference type="PATRIC" id="fig|1227457.3.peg.224"/>
<dbReference type="OrthoDB" id="41163at2157"/>
<reference evidence="3 4" key="1">
    <citation type="journal article" date="2014" name="PLoS Genet.">
        <title>Phylogenetically driven sequencing of extremely halophilic archaea reveals strategies for static and dynamic osmo-response.</title>
        <authorList>
            <person name="Becker E.A."/>
            <person name="Seitzer P.M."/>
            <person name="Tritt A."/>
            <person name="Larsen D."/>
            <person name="Krusor M."/>
            <person name="Yao A.I."/>
            <person name="Wu D."/>
            <person name="Madern D."/>
            <person name="Eisen J.A."/>
            <person name="Darling A.E."/>
            <person name="Facciotti M.T."/>
        </authorList>
    </citation>
    <scope>NUCLEOTIDE SEQUENCE [LARGE SCALE GENOMIC DNA]</scope>
    <source>
        <strain evidence="3 4">JCM 13552</strain>
    </source>
</reference>
<dbReference type="SUPFAM" id="SSF48452">
    <property type="entry name" value="TPR-like"/>
    <property type="match status" value="1"/>
</dbReference>
<dbReference type="GO" id="GO:0008270">
    <property type="term" value="F:zinc ion binding"/>
    <property type="evidence" value="ECO:0007669"/>
    <property type="project" value="UniProtKB-KW"/>
</dbReference>
<keyword evidence="1" id="KW-0863">Zinc-finger</keyword>
<gene>
    <name evidence="3" type="ORF">C451_01273</name>
</gene>
<evidence type="ECO:0000313" key="4">
    <source>
        <dbReference type="Proteomes" id="UP000011680"/>
    </source>
</evidence>
<evidence type="ECO:0000259" key="2">
    <source>
        <dbReference type="PROSITE" id="PS50966"/>
    </source>
</evidence>
<keyword evidence="4" id="KW-1185">Reference proteome</keyword>
<keyword evidence="1" id="KW-0862">Zinc</keyword>
<comment type="caution">
    <text evidence="3">The sequence shown here is derived from an EMBL/GenBank/DDBJ whole genome shotgun (WGS) entry which is preliminary data.</text>
</comment>
<dbReference type="AlphaFoldDB" id="M0NGE1"/>
<protein>
    <recommendedName>
        <fullName evidence="2">SWIM-type domain-containing protein</fullName>
    </recommendedName>
</protein>
<dbReference type="InterPro" id="IPR007527">
    <property type="entry name" value="Znf_SWIM"/>
</dbReference>
<proteinExistence type="predicted"/>
<sequence length="554" mass="64612">MTYTIDRIKDYCTTAVFDRGVDYHEDGRVVRLDRYGATISAAVQGSQPTPYAVEIELADDLRASCTCPYDGSGSCKHVVATWLAAADDDLEDEQPAVERRLERADPDDLREFLSTAFTGDVDLRRRFLATVSDQTDGRTLADYKRELASRYPAEDRQPPVSGPPQRFTGFEHRAERLEERDQPVEAGLIYRAMVEVRAEETDLVPEYHEDAVVEELEAFFECLQAADLSHEQKREHIEYLFEKWRSEDRFYRFFRDTYGWMLDDLCSTKADVRYYATLLEEHLPDDLLAGESDPTEVGISVPLKTYLGCLGFLGEDARVRELYEQYYQESPLFYRRYVAFLREIGDESRAIEVAEEGLEAFDTARLRPQLVELYEGRSSEQYEYHVERRFVEARDWSCYEALKQRSSPEKWDERVASFEEELAEEDHIHTLIELYLREKRRGEAFDLVIERARTDNSPRSLGRPTDRGLPILRKYRDELGEYDPETYHEIYEELLEPFAAEKTGRGHYQTIVGHLEELRELGLNDRFEALVDRLCEKHSNRPAFLDEMAKADLR</sequence>
<dbReference type="eggNOG" id="arCOG03429">
    <property type="taxonomic scope" value="Archaea"/>
</dbReference>
<dbReference type="EMBL" id="AOMF01000029">
    <property type="protein sequence ID" value="EMA56613.1"/>
    <property type="molecule type" value="Genomic_DNA"/>
</dbReference>
<dbReference type="PROSITE" id="PS50966">
    <property type="entry name" value="ZF_SWIM"/>
    <property type="match status" value="1"/>
</dbReference>
<evidence type="ECO:0000313" key="3">
    <source>
        <dbReference type="EMBL" id="EMA56613.1"/>
    </source>
</evidence>
<evidence type="ECO:0000256" key="1">
    <source>
        <dbReference type="PROSITE-ProRule" id="PRU00325"/>
    </source>
</evidence>
<feature type="domain" description="SWIM-type" evidence="2">
    <location>
        <begin position="51"/>
        <end position="86"/>
    </location>
</feature>
<dbReference type="RefSeq" id="WP_007736780.1">
    <property type="nucleotide sequence ID" value="NZ_AOMF01000029.1"/>
</dbReference>
<accession>M0NGE1</accession>
<dbReference type="Proteomes" id="UP000011680">
    <property type="component" value="Unassembled WGS sequence"/>
</dbReference>
<dbReference type="STRING" id="1227457.C451_01273"/>
<name>M0NGE1_9EURY</name>
<organism evidence="3 4">
    <name type="scientific">Halococcus thailandensis JCM 13552</name>
    <dbReference type="NCBI Taxonomy" id="1227457"/>
    <lineage>
        <taxon>Archaea</taxon>
        <taxon>Methanobacteriati</taxon>
        <taxon>Methanobacteriota</taxon>
        <taxon>Stenosarchaea group</taxon>
        <taxon>Halobacteria</taxon>
        <taxon>Halobacteriales</taxon>
        <taxon>Halococcaceae</taxon>
        <taxon>Halococcus</taxon>
    </lineage>
</organism>
<keyword evidence="1" id="KW-0479">Metal-binding</keyword>